<dbReference type="SUPFAM" id="SSF57701">
    <property type="entry name" value="Zn2/Cys6 DNA-binding domain"/>
    <property type="match status" value="1"/>
</dbReference>
<dbReference type="GO" id="GO:0001228">
    <property type="term" value="F:DNA-binding transcription activator activity, RNA polymerase II-specific"/>
    <property type="evidence" value="ECO:0007669"/>
    <property type="project" value="TreeGrafter"/>
</dbReference>
<dbReference type="EMBL" id="KZ678128">
    <property type="protein sequence ID" value="PSN75055.1"/>
    <property type="molecule type" value="Genomic_DNA"/>
</dbReference>
<dbReference type="PANTHER" id="PTHR47784:SF5">
    <property type="entry name" value="STEROL UPTAKE CONTROL PROTEIN 2"/>
    <property type="match status" value="1"/>
</dbReference>
<dbReference type="CDD" id="cd00067">
    <property type="entry name" value="GAL4"/>
    <property type="match status" value="1"/>
</dbReference>
<dbReference type="PROSITE" id="PS00463">
    <property type="entry name" value="ZN2_CY6_FUNGAL_1"/>
    <property type="match status" value="1"/>
</dbReference>
<feature type="domain" description="Zn(2)-C6 fungal-type" evidence="2">
    <location>
        <begin position="13"/>
        <end position="43"/>
    </location>
</feature>
<dbReference type="AlphaFoldDB" id="A0A2T2PBN3"/>
<dbReference type="OrthoDB" id="5386330at2759"/>
<keyword evidence="4" id="KW-1185">Reference proteome</keyword>
<evidence type="ECO:0000259" key="2">
    <source>
        <dbReference type="PROSITE" id="PS50048"/>
    </source>
</evidence>
<dbReference type="Gene3D" id="4.10.240.10">
    <property type="entry name" value="Zn(2)-C6 fungal-type DNA-binding domain"/>
    <property type="match status" value="1"/>
</dbReference>
<dbReference type="SMART" id="SM00066">
    <property type="entry name" value="GAL4"/>
    <property type="match status" value="1"/>
</dbReference>
<evidence type="ECO:0000256" key="1">
    <source>
        <dbReference type="ARBA" id="ARBA00023242"/>
    </source>
</evidence>
<dbReference type="PANTHER" id="PTHR47784">
    <property type="entry name" value="STEROL UPTAKE CONTROL PROTEIN 2"/>
    <property type="match status" value="1"/>
</dbReference>
<dbReference type="Proteomes" id="UP000240883">
    <property type="component" value="Unassembled WGS sequence"/>
</dbReference>
<name>A0A2T2PBN3_CORCC</name>
<keyword evidence="1" id="KW-0539">Nucleus</keyword>
<accession>A0A2T2PBN3</accession>
<dbReference type="InterPro" id="IPR001138">
    <property type="entry name" value="Zn2Cys6_DnaBD"/>
</dbReference>
<dbReference type="GO" id="GO:0008270">
    <property type="term" value="F:zinc ion binding"/>
    <property type="evidence" value="ECO:0007669"/>
    <property type="project" value="InterPro"/>
</dbReference>
<dbReference type="InterPro" id="IPR053157">
    <property type="entry name" value="Sterol_Uptake_Regulator"/>
</dbReference>
<reference evidence="3 4" key="1">
    <citation type="journal article" date="2018" name="Front. Microbiol.">
        <title>Genome-Wide Analysis of Corynespora cassiicola Leaf Fall Disease Putative Effectors.</title>
        <authorList>
            <person name="Lopez D."/>
            <person name="Ribeiro S."/>
            <person name="Label P."/>
            <person name="Fumanal B."/>
            <person name="Venisse J.S."/>
            <person name="Kohler A."/>
            <person name="de Oliveira R.R."/>
            <person name="Labutti K."/>
            <person name="Lipzen A."/>
            <person name="Lail K."/>
            <person name="Bauer D."/>
            <person name="Ohm R.A."/>
            <person name="Barry K.W."/>
            <person name="Spatafora J."/>
            <person name="Grigoriev I.V."/>
            <person name="Martin F.M."/>
            <person name="Pujade-Renaud V."/>
        </authorList>
    </citation>
    <scope>NUCLEOTIDE SEQUENCE [LARGE SCALE GENOMIC DNA]</scope>
    <source>
        <strain evidence="3 4">Philippines</strain>
    </source>
</reference>
<dbReference type="PROSITE" id="PS50048">
    <property type="entry name" value="ZN2_CY6_FUNGAL_2"/>
    <property type="match status" value="1"/>
</dbReference>
<evidence type="ECO:0000313" key="3">
    <source>
        <dbReference type="EMBL" id="PSN75055.1"/>
    </source>
</evidence>
<evidence type="ECO:0000313" key="4">
    <source>
        <dbReference type="Proteomes" id="UP000240883"/>
    </source>
</evidence>
<sequence>MPVRRAHHKSRLGCLPCKKRRVKCDEGRPTCSKCKKRGIECSFPALDPPRPDRKAPGSVHVFALSPSPLSPLSPPSLWDSLSRDGLLDKLPAILKARSKHLLHHFATQTTTALSGDDQGKAALPRIVSRLAKGHPFILQGIFAVTSLHLSRFSSVESEQHAYYSIAQDQMGNGLVEYRKAIQNLNDDNAEALFIFSATINSFTTLAYADECKATIQSIQTGRLSSKQHEEKVDSLVHATTRLMRCLHGVLNILVPHWEQLLSSEASPILQKDWWPHPIPTTTQAIEDDRRLKDIEKLWARPGRRYQYQFDYLRAALKSLRQQFALVSQLTVAEDSGSSKILDWTSTISWLMEPPLEFISLIENRWPEAWIILAHYGIIFARRPEIWWLGTIASSLISTAALVLGEAQCDPISWPVAEAGIDLSQLRAPRLAEETETEI</sequence>
<proteinExistence type="predicted"/>
<protein>
    <recommendedName>
        <fullName evidence="2">Zn(2)-C6 fungal-type domain-containing protein</fullName>
    </recommendedName>
</protein>
<dbReference type="Pfam" id="PF00172">
    <property type="entry name" value="Zn_clus"/>
    <property type="match status" value="1"/>
</dbReference>
<organism evidence="3 4">
    <name type="scientific">Corynespora cassiicola Philippines</name>
    <dbReference type="NCBI Taxonomy" id="1448308"/>
    <lineage>
        <taxon>Eukaryota</taxon>
        <taxon>Fungi</taxon>
        <taxon>Dikarya</taxon>
        <taxon>Ascomycota</taxon>
        <taxon>Pezizomycotina</taxon>
        <taxon>Dothideomycetes</taxon>
        <taxon>Pleosporomycetidae</taxon>
        <taxon>Pleosporales</taxon>
        <taxon>Corynesporascaceae</taxon>
        <taxon>Corynespora</taxon>
    </lineage>
</organism>
<dbReference type="InterPro" id="IPR036864">
    <property type="entry name" value="Zn2-C6_fun-type_DNA-bd_sf"/>
</dbReference>
<gene>
    <name evidence="3" type="ORF">BS50DRAFT_31807</name>
</gene>